<dbReference type="EMBL" id="BAAFSV010000002">
    <property type="protein sequence ID" value="GAB1313488.1"/>
    <property type="molecule type" value="Genomic_DNA"/>
</dbReference>
<accession>A0ABQ0G6U7</accession>
<keyword evidence="3 7" id="KW-1133">Transmembrane helix</keyword>
<feature type="region of interest" description="Disordered" evidence="6">
    <location>
        <begin position="364"/>
        <end position="450"/>
    </location>
</feature>
<evidence type="ECO:0000256" key="7">
    <source>
        <dbReference type="SAM" id="Phobius"/>
    </source>
</evidence>
<evidence type="ECO:0000256" key="5">
    <source>
        <dbReference type="ARBA" id="ARBA00038359"/>
    </source>
</evidence>
<dbReference type="Pfam" id="PF20684">
    <property type="entry name" value="Fung_rhodopsin"/>
    <property type="match status" value="1"/>
</dbReference>
<evidence type="ECO:0000256" key="1">
    <source>
        <dbReference type="ARBA" id="ARBA00004141"/>
    </source>
</evidence>
<feature type="region of interest" description="Disordered" evidence="6">
    <location>
        <begin position="501"/>
        <end position="534"/>
    </location>
</feature>
<feature type="compositionally biased region" description="Basic residues" evidence="6">
    <location>
        <begin position="266"/>
        <end position="279"/>
    </location>
</feature>
<proteinExistence type="inferred from homology"/>
<sequence length="534" mass="57191">MAANTADLSGGPVLLSLSLATASFALSTTFVRFCVRAGVSSGFGADDYASGVATIVALIGTIFGIIESTASDPARALEFDVLGQPWYLMSVTLSKISICLLFMSLLGRARQWRILLGVLIVLMAAVNLAFSLTVNLQCRPLEKVWKPLVEGSCWDPSVQLNFGYFQGAFSVFSWVFLALFPVFIVRDLSRDGEKSWPFYVTAVLSFASGIFTIVRTAQTSQTSGTSVYTLHYFYISLMANLEQNLGLISANVLVLGPLFSPTSSRRSNKNRSRSRKKARRDPYSSASSAGSSRSRKSTNTNGTKRANGKPKPPTSRTGSSQSITRPITRASSRASSNRDGAEIDIEHVAAAVVVDRRLSGLIIQGPGVVGNQGDGSGGNKTRYGYGNDDDDDDDDEYDLGDPRHRRRPSSLGGDDDDNDDDDISDDEDGEDDDDDDDDDDGEDIDLEAWPRGIIKTVSVEVVEEINTEYVAANGNNPGGAGAGAGAGQGVGRNSIIIMPGSRQQRAGMDSVDRVSGASGVEQDWEAMLRAGPPR</sequence>
<feature type="compositionally biased region" description="Gly residues" evidence="6">
    <location>
        <begin position="367"/>
        <end position="378"/>
    </location>
</feature>
<reference evidence="9 10" key="1">
    <citation type="submission" date="2024-09" db="EMBL/GenBank/DDBJ databases">
        <title>Itraconazole resistance in Madurella fahalii resulting from another homologue of gene encoding cytochrome P450 14-alpha sterol demethylase (CYP51).</title>
        <authorList>
            <person name="Yoshioka I."/>
            <person name="Fahal A.H."/>
            <person name="Kaneko S."/>
            <person name="Yaguchi T."/>
        </authorList>
    </citation>
    <scope>NUCLEOTIDE SEQUENCE [LARGE SCALE GENOMIC DNA]</scope>
    <source>
        <strain evidence="9 10">IFM 68171</strain>
    </source>
</reference>
<evidence type="ECO:0000256" key="3">
    <source>
        <dbReference type="ARBA" id="ARBA00022989"/>
    </source>
</evidence>
<name>A0ABQ0G6U7_9PEZI</name>
<feature type="transmembrane region" description="Helical" evidence="7">
    <location>
        <begin position="12"/>
        <end position="35"/>
    </location>
</feature>
<dbReference type="PANTHER" id="PTHR33048:SF146">
    <property type="entry name" value="INTEGRAL MEMBRANE PROTEIN"/>
    <property type="match status" value="1"/>
</dbReference>
<gene>
    <name evidence="9" type="ORF">MFIFM68171_03698</name>
</gene>
<feature type="compositionally biased region" description="Acidic residues" evidence="6">
    <location>
        <begin position="387"/>
        <end position="399"/>
    </location>
</feature>
<dbReference type="Proteomes" id="UP001628179">
    <property type="component" value="Unassembled WGS sequence"/>
</dbReference>
<evidence type="ECO:0000259" key="8">
    <source>
        <dbReference type="Pfam" id="PF20684"/>
    </source>
</evidence>
<organism evidence="9 10">
    <name type="scientific">Madurella fahalii</name>
    <dbReference type="NCBI Taxonomy" id="1157608"/>
    <lineage>
        <taxon>Eukaryota</taxon>
        <taxon>Fungi</taxon>
        <taxon>Dikarya</taxon>
        <taxon>Ascomycota</taxon>
        <taxon>Pezizomycotina</taxon>
        <taxon>Sordariomycetes</taxon>
        <taxon>Sordariomycetidae</taxon>
        <taxon>Sordariales</taxon>
        <taxon>Sordariales incertae sedis</taxon>
        <taxon>Madurella</taxon>
    </lineage>
</organism>
<evidence type="ECO:0000256" key="6">
    <source>
        <dbReference type="SAM" id="MobiDB-lite"/>
    </source>
</evidence>
<dbReference type="GeneID" id="98174442"/>
<comment type="caution">
    <text evidence="9">The sequence shown here is derived from an EMBL/GenBank/DDBJ whole genome shotgun (WGS) entry which is preliminary data.</text>
</comment>
<feature type="transmembrane region" description="Helical" evidence="7">
    <location>
        <begin position="164"/>
        <end position="184"/>
    </location>
</feature>
<feature type="transmembrane region" description="Helical" evidence="7">
    <location>
        <begin position="86"/>
        <end position="107"/>
    </location>
</feature>
<comment type="subcellular location">
    <subcellularLocation>
        <location evidence="1">Membrane</location>
        <topology evidence="1">Multi-pass membrane protein</topology>
    </subcellularLocation>
</comment>
<keyword evidence="4 7" id="KW-0472">Membrane</keyword>
<dbReference type="InterPro" id="IPR052337">
    <property type="entry name" value="SAT4-like"/>
</dbReference>
<dbReference type="SUPFAM" id="SSF48371">
    <property type="entry name" value="ARM repeat"/>
    <property type="match status" value="1"/>
</dbReference>
<feature type="transmembrane region" description="Helical" evidence="7">
    <location>
        <begin position="114"/>
        <end position="134"/>
    </location>
</feature>
<protein>
    <recommendedName>
        <fullName evidence="8">Rhodopsin domain-containing protein</fullName>
    </recommendedName>
</protein>
<comment type="similarity">
    <text evidence="5">Belongs to the SAT4 family.</text>
</comment>
<evidence type="ECO:0000313" key="10">
    <source>
        <dbReference type="Proteomes" id="UP001628179"/>
    </source>
</evidence>
<feature type="region of interest" description="Disordered" evidence="6">
    <location>
        <begin position="262"/>
        <end position="338"/>
    </location>
</feature>
<feature type="compositionally biased region" description="Acidic residues" evidence="6">
    <location>
        <begin position="413"/>
        <end position="446"/>
    </location>
</feature>
<evidence type="ECO:0000256" key="4">
    <source>
        <dbReference type="ARBA" id="ARBA00023136"/>
    </source>
</evidence>
<evidence type="ECO:0000313" key="9">
    <source>
        <dbReference type="EMBL" id="GAB1313488.1"/>
    </source>
</evidence>
<dbReference type="RefSeq" id="XP_070915220.1">
    <property type="nucleotide sequence ID" value="XM_071059119.1"/>
</dbReference>
<feature type="compositionally biased region" description="Polar residues" evidence="6">
    <location>
        <begin position="314"/>
        <end position="338"/>
    </location>
</feature>
<feature type="transmembrane region" description="Helical" evidence="7">
    <location>
        <begin position="196"/>
        <end position="214"/>
    </location>
</feature>
<evidence type="ECO:0000256" key="2">
    <source>
        <dbReference type="ARBA" id="ARBA00022692"/>
    </source>
</evidence>
<dbReference type="InterPro" id="IPR016024">
    <property type="entry name" value="ARM-type_fold"/>
</dbReference>
<dbReference type="PANTHER" id="PTHR33048">
    <property type="entry name" value="PTH11-LIKE INTEGRAL MEMBRANE PROTEIN (AFU_ORTHOLOGUE AFUA_5G11245)"/>
    <property type="match status" value="1"/>
</dbReference>
<dbReference type="InterPro" id="IPR049326">
    <property type="entry name" value="Rhodopsin_dom_fungi"/>
</dbReference>
<keyword evidence="10" id="KW-1185">Reference proteome</keyword>
<feature type="domain" description="Rhodopsin" evidence="8">
    <location>
        <begin position="31"/>
        <end position="260"/>
    </location>
</feature>
<feature type="transmembrane region" description="Helical" evidence="7">
    <location>
        <begin position="47"/>
        <end position="66"/>
    </location>
</feature>
<keyword evidence="2 7" id="KW-0812">Transmembrane</keyword>